<reference evidence="10 11" key="1">
    <citation type="submission" date="2019-03" db="EMBL/GenBank/DDBJ databases">
        <title>First draft genome of Liparis tanakae, snailfish: a comprehensive survey of snailfish specific genes.</title>
        <authorList>
            <person name="Kim W."/>
            <person name="Song I."/>
            <person name="Jeong J.-H."/>
            <person name="Kim D."/>
            <person name="Kim S."/>
            <person name="Ryu S."/>
            <person name="Song J.Y."/>
            <person name="Lee S.K."/>
        </authorList>
    </citation>
    <scope>NUCLEOTIDE SEQUENCE [LARGE SCALE GENOMIC DNA]</scope>
    <source>
        <tissue evidence="10">Muscle</tissue>
    </source>
</reference>
<evidence type="ECO:0000256" key="7">
    <source>
        <dbReference type="ARBA" id="ARBA00047899"/>
    </source>
</evidence>
<dbReference type="PANTHER" id="PTHR24350">
    <property type="entry name" value="SERINE/THREONINE-PROTEIN KINASE IAL-RELATED"/>
    <property type="match status" value="1"/>
</dbReference>
<evidence type="ECO:0000256" key="3">
    <source>
        <dbReference type="ARBA" id="ARBA00022679"/>
    </source>
</evidence>
<dbReference type="GO" id="GO:0004674">
    <property type="term" value="F:protein serine/threonine kinase activity"/>
    <property type="evidence" value="ECO:0007669"/>
    <property type="project" value="UniProtKB-KW"/>
</dbReference>
<comment type="catalytic activity">
    <reaction evidence="8">
        <text>L-seryl-[protein] + ATP = O-phospho-L-seryl-[protein] + ADP + H(+)</text>
        <dbReference type="Rhea" id="RHEA:17989"/>
        <dbReference type="Rhea" id="RHEA-COMP:9863"/>
        <dbReference type="Rhea" id="RHEA-COMP:11604"/>
        <dbReference type="ChEBI" id="CHEBI:15378"/>
        <dbReference type="ChEBI" id="CHEBI:29999"/>
        <dbReference type="ChEBI" id="CHEBI:30616"/>
        <dbReference type="ChEBI" id="CHEBI:83421"/>
        <dbReference type="ChEBI" id="CHEBI:456216"/>
        <dbReference type="EC" id="2.7.11.1"/>
    </reaction>
</comment>
<dbReference type="InterPro" id="IPR011009">
    <property type="entry name" value="Kinase-like_dom_sf"/>
</dbReference>
<dbReference type="SUPFAM" id="SSF56112">
    <property type="entry name" value="Protein kinase-like (PK-like)"/>
    <property type="match status" value="1"/>
</dbReference>
<gene>
    <name evidence="10" type="primary">pskh1_0</name>
    <name evidence="10" type="ORF">EYF80_025565</name>
</gene>
<evidence type="ECO:0000256" key="5">
    <source>
        <dbReference type="ARBA" id="ARBA00022777"/>
    </source>
</evidence>
<evidence type="ECO:0000256" key="4">
    <source>
        <dbReference type="ARBA" id="ARBA00022741"/>
    </source>
</evidence>
<evidence type="ECO:0000256" key="6">
    <source>
        <dbReference type="ARBA" id="ARBA00022840"/>
    </source>
</evidence>
<evidence type="ECO:0000256" key="2">
    <source>
        <dbReference type="ARBA" id="ARBA00022527"/>
    </source>
</evidence>
<comment type="catalytic activity">
    <reaction evidence="7">
        <text>L-threonyl-[protein] + ATP = O-phospho-L-threonyl-[protein] + ADP + H(+)</text>
        <dbReference type="Rhea" id="RHEA:46608"/>
        <dbReference type="Rhea" id="RHEA-COMP:11060"/>
        <dbReference type="Rhea" id="RHEA-COMP:11605"/>
        <dbReference type="ChEBI" id="CHEBI:15378"/>
        <dbReference type="ChEBI" id="CHEBI:30013"/>
        <dbReference type="ChEBI" id="CHEBI:30616"/>
        <dbReference type="ChEBI" id="CHEBI:61977"/>
        <dbReference type="ChEBI" id="CHEBI:456216"/>
        <dbReference type="EC" id="2.7.11.1"/>
    </reaction>
</comment>
<feature type="compositionally biased region" description="Basic and acidic residues" evidence="9">
    <location>
        <begin position="92"/>
        <end position="101"/>
    </location>
</feature>
<feature type="region of interest" description="Disordered" evidence="9">
    <location>
        <begin position="64"/>
        <end position="109"/>
    </location>
</feature>
<dbReference type="AlphaFoldDB" id="A0A4Z2HE99"/>
<evidence type="ECO:0000256" key="9">
    <source>
        <dbReference type="SAM" id="MobiDB-lite"/>
    </source>
</evidence>
<protein>
    <recommendedName>
        <fullName evidence="1">non-specific serine/threonine protein kinase</fullName>
        <ecNumber evidence="1">2.7.11.1</ecNumber>
    </recommendedName>
</protein>
<keyword evidence="2" id="KW-0723">Serine/threonine-protein kinase</keyword>
<dbReference type="Gene3D" id="1.10.510.10">
    <property type="entry name" value="Transferase(Phosphotransferase) domain 1"/>
    <property type="match status" value="1"/>
</dbReference>
<keyword evidence="4" id="KW-0547">Nucleotide-binding</keyword>
<dbReference type="InterPro" id="IPR030616">
    <property type="entry name" value="Aur-like"/>
</dbReference>
<dbReference type="EC" id="2.7.11.1" evidence="1"/>
<keyword evidence="3" id="KW-0808">Transferase</keyword>
<dbReference type="Proteomes" id="UP000314294">
    <property type="component" value="Unassembled WGS sequence"/>
</dbReference>
<dbReference type="GO" id="GO:0005524">
    <property type="term" value="F:ATP binding"/>
    <property type="evidence" value="ECO:0007669"/>
    <property type="project" value="UniProtKB-KW"/>
</dbReference>
<evidence type="ECO:0000256" key="8">
    <source>
        <dbReference type="ARBA" id="ARBA00048679"/>
    </source>
</evidence>
<keyword evidence="5 10" id="KW-0418">Kinase</keyword>
<feature type="compositionally biased region" description="Low complexity" evidence="9">
    <location>
        <begin position="71"/>
        <end position="83"/>
    </location>
</feature>
<evidence type="ECO:0000313" key="10">
    <source>
        <dbReference type="EMBL" id="TNN64197.1"/>
    </source>
</evidence>
<keyword evidence="11" id="KW-1185">Reference proteome</keyword>
<comment type="caution">
    <text evidence="10">The sequence shown here is derived from an EMBL/GenBank/DDBJ whole genome shotgun (WGS) entry which is preliminary data.</text>
</comment>
<dbReference type="EMBL" id="SRLO01000257">
    <property type="protein sequence ID" value="TNN64197.1"/>
    <property type="molecule type" value="Genomic_DNA"/>
</dbReference>
<organism evidence="10 11">
    <name type="scientific">Liparis tanakae</name>
    <name type="common">Tanaka's snailfish</name>
    <dbReference type="NCBI Taxonomy" id="230148"/>
    <lineage>
        <taxon>Eukaryota</taxon>
        <taxon>Metazoa</taxon>
        <taxon>Chordata</taxon>
        <taxon>Craniata</taxon>
        <taxon>Vertebrata</taxon>
        <taxon>Euteleostomi</taxon>
        <taxon>Actinopterygii</taxon>
        <taxon>Neopterygii</taxon>
        <taxon>Teleostei</taxon>
        <taxon>Neoteleostei</taxon>
        <taxon>Acanthomorphata</taxon>
        <taxon>Eupercaria</taxon>
        <taxon>Perciformes</taxon>
        <taxon>Cottioidei</taxon>
        <taxon>Cottales</taxon>
        <taxon>Liparidae</taxon>
        <taxon>Liparis</taxon>
    </lineage>
</organism>
<proteinExistence type="predicted"/>
<accession>A0A4Z2HE99</accession>
<sequence length="109" mass="12572">MYPRPWPSVSNLAKDFVERILTVDASERLTAGQAFKHPWVVSMAASSSMKNLQRCISQNLLKRASSRCHSTKSAQSTRSSRSTKSNKARRVREKELRELNRRYQQQYNG</sequence>
<evidence type="ECO:0000313" key="11">
    <source>
        <dbReference type="Proteomes" id="UP000314294"/>
    </source>
</evidence>
<dbReference type="OrthoDB" id="9948461at2759"/>
<evidence type="ECO:0000256" key="1">
    <source>
        <dbReference type="ARBA" id="ARBA00012513"/>
    </source>
</evidence>
<name>A0A4Z2HE99_9TELE</name>
<keyword evidence="6" id="KW-0067">ATP-binding</keyword>